<dbReference type="CDD" id="cd06583">
    <property type="entry name" value="PGRP"/>
    <property type="match status" value="1"/>
</dbReference>
<evidence type="ECO:0000259" key="3">
    <source>
        <dbReference type="Pfam" id="PF01510"/>
    </source>
</evidence>
<dbReference type="RefSeq" id="WP_226179987.1">
    <property type="nucleotide sequence ID" value="NZ_JAJADR010000011.1"/>
</dbReference>
<name>A0ABS8AY78_9BACT</name>
<dbReference type="InterPro" id="IPR011600">
    <property type="entry name" value="Pept_C14_caspase"/>
</dbReference>
<dbReference type="Gene3D" id="3.40.80.10">
    <property type="entry name" value="Peptidoglycan recognition protein-like"/>
    <property type="match status" value="1"/>
</dbReference>
<dbReference type="Pfam" id="PF00656">
    <property type="entry name" value="Peptidase_C14"/>
    <property type="match status" value="1"/>
</dbReference>
<feature type="region of interest" description="Disordered" evidence="1">
    <location>
        <begin position="201"/>
        <end position="222"/>
    </location>
</feature>
<gene>
    <name evidence="4" type="ORF">LGH74_22450</name>
</gene>
<dbReference type="SUPFAM" id="SSF55846">
    <property type="entry name" value="N-acetylmuramoyl-L-alanine amidase-like"/>
    <property type="match status" value="1"/>
</dbReference>
<dbReference type="PANTHER" id="PTHR48104">
    <property type="entry name" value="METACASPASE-4"/>
    <property type="match status" value="1"/>
</dbReference>
<dbReference type="InterPro" id="IPR036505">
    <property type="entry name" value="Amidase/PGRP_sf"/>
</dbReference>
<sequence length="952" mass="104765">MAGRFKKLTLSEFTALVDRFPFTRRINAVHMHHTWRPNWAQYQGEASIEGMWRFHTQTNGWSDIAQHVTIAPDGSIWTGRNWNQAPASATGHNGNSQLGPFMFEMIGDFDKGRDKFDGPQREAALHVVAHILHRFGLPAKALHFHREMSTKTCPGTGIDYDKTLADVKAIMARLGTRAVAAAPTDGTSEALLALLQDPVPAPASRSLSHTQEEAEPAEETMDAREIAQLTQPAGSRGLLGPAPLPAATLELLRAHVVNLEQGAFSEEGEFSTQPADVDTIFGWHLEQALRTAQQNGRPLQLLFYAHGGLVAERTGLDSAARYIPWWLSNHIYPIYFVWETGLMGTLGALLRGQRHRGTRGLADWTDQVVEEAVRAPGRPIWKNMKDSAEWAAAPEGGGHYAARQLLAFCQRHAAELADGSIQLHAVGHSAGSIFHAHFLPLAWQLGVPAFRSLHLLAPAIRVDEFRRRLAGQVGSNIGQLTLYTMEDRLERDDQCGGIYRKSLLYLVHHALETERQTPILGLDASLRNEEDMRRLLGLAGQPNPAARVVWSKTTETTGRSSSTSTTHGGFDDDAATMESVARRVLDQDSIVPFPRGRAAVASDPWQEPIQLPEALLLLAQEQLTQQAGPAVISLPEVPAPEPAPAVAAASSNGSNGQHKASKKQPAPAADAPVKSRQRALCIGIDNYPDAPLMGCVADAREWESSLFGLGFTTQLLVNSQATRSAILERLTELVATSRPGDIVVLQYAGHGTQVPDQDGDERTEDELDDQDEALCAYDYADGGLILDDDLRAVFRQIPDGVNLTCFMDCCHSESNTRKVDFTKPVPNARKRYMRLPDQARQNFLRQHPKATRAATRSSSLSQDGGRESLRVINFTACGAKEYAYEVNNRGLYTRTVLPLLQERVVGRTHQQFMEQITARFSNIGYEQHPTIDCTDEARQLLLLQALSPEQPS</sequence>
<protein>
    <submittedName>
        <fullName evidence="4">Caspase family protein</fullName>
    </submittedName>
</protein>
<comment type="caution">
    <text evidence="4">The sequence shown here is derived from an EMBL/GenBank/DDBJ whole genome shotgun (WGS) entry which is preliminary data.</text>
</comment>
<feature type="domain" description="N-acetylmuramoyl-L-alanine amidase" evidence="3">
    <location>
        <begin position="24"/>
        <end position="155"/>
    </location>
</feature>
<evidence type="ECO:0000256" key="1">
    <source>
        <dbReference type="SAM" id="MobiDB-lite"/>
    </source>
</evidence>
<evidence type="ECO:0000313" key="5">
    <source>
        <dbReference type="Proteomes" id="UP001165296"/>
    </source>
</evidence>
<dbReference type="EMBL" id="JAJADR010000011">
    <property type="protein sequence ID" value="MCB2410766.1"/>
    <property type="molecule type" value="Genomic_DNA"/>
</dbReference>
<dbReference type="InterPro" id="IPR002502">
    <property type="entry name" value="Amidase_domain"/>
</dbReference>
<keyword evidence="5" id="KW-1185">Reference proteome</keyword>
<evidence type="ECO:0000313" key="4">
    <source>
        <dbReference type="EMBL" id="MCB2410766.1"/>
    </source>
</evidence>
<dbReference type="PANTHER" id="PTHR48104:SF30">
    <property type="entry name" value="METACASPASE-1"/>
    <property type="match status" value="1"/>
</dbReference>
<feature type="region of interest" description="Disordered" evidence="1">
    <location>
        <begin position="553"/>
        <end position="572"/>
    </location>
</feature>
<feature type="compositionally biased region" description="Low complexity" evidence="1">
    <location>
        <begin position="553"/>
        <end position="566"/>
    </location>
</feature>
<feature type="region of interest" description="Disordered" evidence="1">
    <location>
        <begin position="641"/>
        <end position="672"/>
    </location>
</feature>
<feature type="domain" description="Peptidase C14 caspase" evidence="2">
    <location>
        <begin position="676"/>
        <end position="935"/>
    </location>
</feature>
<organism evidence="4 5">
    <name type="scientific">Hymenobacter lucidus</name>
    <dbReference type="NCBI Taxonomy" id="2880930"/>
    <lineage>
        <taxon>Bacteria</taxon>
        <taxon>Pseudomonadati</taxon>
        <taxon>Bacteroidota</taxon>
        <taxon>Cytophagia</taxon>
        <taxon>Cytophagales</taxon>
        <taxon>Hymenobacteraceae</taxon>
        <taxon>Hymenobacter</taxon>
    </lineage>
</organism>
<accession>A0ABS8AY78</accession>
<dbReference type="Pfam" id="PF01510">
    <property type="entry name" value="Amidase_2"/>
    <property type="match status" value="1"/>
</dbReference>
<proteinExistence type="predicted"/>
<dbReference type="InterPro" id="IPR029030">
    <property type="entry name" value="Caspase-like_dom_sf"/>
</dbReference>
<dbReference type="Gene3D" id="3.40.50.1460">
    <property type="match status" value="1"/>
</dbReference>
<reference evidence="4" key="1">
    <citation type="submission" date="2021-10" db="EMBL/GenBank/DDBJ databases">
        <authorList>
            <person name="Dean J.D."/>
            <person name="Kim M.K."/>
            <person name="Newey C.N."/>
            <person name="Stoker T.S."/>
            <person name="Thompson D.W."/>
            <person name="Grose J.H."/>
        </authorList>
    </citation>
    <scope>NUCLEOTIDE SEQUENCE</scope>
    <source>
        <strain evidence="4">BT178</strain>
    </source>
</reference>
<evidence type="ECO:0000259" key="2">
    <source>
        <dbReference type="Pfam" id="PF00656"/>
    </source>
</evidence>
<dbReference type="InterPro" id="IPR050452">
    <property type="entry name" value="Metacaspase"/>
</dbReference>
<dbReference type="Proteomes" id="UP001165296">
    <property type="component" value="Unassembled WGS sequence"/>
</dbReference>
<dbReference type="SUPFAM" id="SSF52129">
    <property type="entry name" value="Caspase-like"/>
    <property type="match status" value="1"/>
</dbReference>